<evidence type="ECO:0000313" key="2">
    <source>
        <dbReference type="Proteomes" id="UP000886501"/>
    </source>
</evidence>
<sequence length="439" mass="47111">MLPSEFLLFSLFLLGYVLTSVHSAFTYEFGVPGSCDELEVSWTGGQGPFQLMLVPAFGTPRTFKIPDSSVTNGKGLYNVRVDFPVGQKIFLVMSDATGFGSGGTSLIIQVGPSVSGKSCNTTDPGVDFSFNLDSALTQCRTYVFSNYTQAVQPVTIAVFIPGGTAFQFNPPTGPSTYDWLAELKAGTSVVFAMMDSQGRNGGSSDIKLVGASDDTSCLKANSPASTSNPPTPTSSTSPSTTPSQNNSKNSGSSTIPITLGALGGVLALALTGAIIFFYFQRKRKREDAYPEGVYSYRGKRGSRRMSLDFEEPRPIDNTHDDQAVSHITPFSHSQGASSSDHLRHSREDFQDADLVPPRSGPPSSTGRSKASQAGSFRQPRYVVHTDVEDTIPEDGEQEVIELPPTYSERRGPEPPSVPGSSLYTDYQSPPPSQRPTAFQ</sequence>
<proteinExistence type="predicted"/>
<comment type="caution">
    <text evidence="1">The sequence shown here is derived from an EMBL/GenBank/DDBJ whole genome shotgun (WGS) entry which is preliminary data.</text>
</comment>
<gene>
    <name evidence="1" type="ORF">BDM02DRAFT_1539621</name>
</gene>
<evidence type="ECO:0000313" key="1">
    <source>
        <dbReference type="EMBL" id="KAF9650097.1"/>
    </source>
</evidence>
<keyword evidence="2" id="KW-1185">Reference proteome</keyword>
<reference evidence="1" key="2">
    <citation type="journal article" date="2020" name="Nat. Commun.">
        <title>Large-scale genome sequencing of mycorrhizal fungi provides insights into the early evolution of symbiotic traits.</title>
        <authorList>
            <person name="Miyauchi S."/>
            <person name="Kiss E."/>
            <person name="Kuo A."/>
            <person name="Drula E."/>
            <person name="Kohler A."/>
            <person name="Sanchez-Garcia M."/>
            <person name="Morin E."/>
            <person name="Andreopoulos B."/>
            <person name="Barry K.W."/>
            <person name="Bonito G."/>
            <person name="Buee M."/>
            <person name="Carver A."/>
            <person name="Chen C."/>
            <person name="Cichocki N."/>
            <person name="Clum A."/>
            <person name="Culley D."/>
            <person name="Crous P.W."/>
            <person name="Fauchery L."/>
            <person name="Girlanda M."/>
            <person name="Hayes R.D."/>
            <person name="Keri Z."/>
            <person name="LaButti K."/>
            <person name="Lipzen A."/>
            <person name="Lombard V."/>
            <person name="Magnuson J."/>
            <person name="Maillard F."/>
            <person name="Murat C."/>
            <person name="Nolan M."/>
            <person name="Ohm R.A."/>
            <person name="Pangilinan J."/>
            <person name="Pereira M.F."/>
            <person name="Perotto S."/>
            <person name="Peter M."/>
            <person name="Pfister S."/>
            <person name="Riley R."/>
            <person name="Sitrit Y."/>
            <person name="Stielow J.B."/>
            <person name="Szollosi G."/>
            <person name="Zifcakova L."/>
            <person name="Stursova M."/>
            <person name="Spatafora J.W."/>
            <person name="Tedersoo L."/>
            <person name="Vaario L.M."/>
            <person name="Yamada A."/>
            <person name="Yan M."/>
            <person name="Wang P."/>
            <person name="Xu J."/>
            <person name="Bruns T."/>
            <person name="Baldrian P."/>
            <person name="Vilgalys R."/>
            <person name="Dunand C."/>
            <person name="Henrissat B."/>
            <person name="Grigoriev I.V."/>
            <person name="Hibbett D."/>
            <person name="Nagy L.G."/>
            <person name="Martin F.M."/>
        </authorList>
    </citation>
    <scope>NUCLEOTIDE SEQUENCE</scope>
    <source>
        <strain evidence="1">P2</strain>
    </source>
</reference>
<protein>
    <submittedName>
        <fullName evidence="1">Uncharacterized protein</fullName>
    </submittedName>
</protein>
<reference evidence="1" key="1">
    <citation type="submission" date="2019-10" db="EMBL/GenBank/DDBJ databases">
        <authorList>
            <consortium name="DOE Joint Genome Institute"/>
            <person name="Kuo A."/>
            <person name="Miyauchi S."/>
            <person name="Kiss E."/>
            <person name="Drula E."/>
            <person name="Kohler A."/>
            <person name="Sanchez-Garcia M."/>
            <person name="Andreopoulos B."/>
            <person name="Barry K.W."/>
            <person name="Bonito G."/>
            <person name="Buee M."/>
            <person name="Carver A."/>
            <person name="Chen C."/>
            <person name="Cichocki N."/>
            <person name="Clum A."/>
            <person name="Culley D."/>
            <person name="Crous P.W."/>
            <person name="Fauchery L."/>
            <person name="Girlanda M."/>
            <person name="Hayes R."/>
            <person name="Keri Z."/>
            <person name="Labutti K."/>
            <person name="Lipzen A."/>
            <person name="Lombard V."/>
            <person name="Magnuson J."/>
            <person name="Maillard F."/>
            <person name="Morin E."/>
            <person name="Murat C."/>
            <person name="Nolan M."/>
            <person name="Ohm R."/>
            <person name="Pangilinan J."/>
            <person name="Pereira M."/>
            <person name="Perotto S."/>
            <person name="Peter M."/>
            <person name="Riley R."/>
            <person name="Sitrit Y."/>
            <person name="Stielow B."/>
            <person name="Szollosi G."/>
            <person name="Zifcakova L."/>
            <person name="Stursova M."/>
            <person name="Spatafora J.W."/>
            <person name="Tedersoo L."/>
            <person name="Vaario L.-M."/>
            <person name="Yamada A."/>
            <person name="Yan M."/>
            <person name="Wang P."/>
            <person name="Xu J."/>
            <person name="Bruns T."/>
            <person name="Baldrian P."/>
            <person name="Vilgalys R."/>
            <person name="Henrissat B."/>
            <person name="Grigoriev I.V."/>
            <person name="Hibbett D."/>
            <person name="Nagy L.G."/>
            <person name="Martin F.M."/>
        </authorList>
    </citation>
    <scope>NUCLEOTIDE SEQUENCE</scope>
    <source>
        <strain evidence="1">P2</strain>
    </source>
</reference>
<dbReference type="EMBL" id="MU117989">
    <property type="protein sequence ID" value="KAF9650097.1"/>
    <property type="molecule type" value="Genomic_DNA"/>
</dbReference>
<dbReference type="Proteomes" id="UP000886501">
    <property type="component" value="Unassembled WGS sequence"/>
</dbReference>
<accession>A0ACB6ZKG1</accession>
<name>A0ACB6ZKG1_THEGA</name>
<organism evidence="1 2">
    <name type="scientific">Thelephora ganbajun</name>
    <name type="common">Ganba fungus</name>
    <dbReference type="NCBI Taxonomy" id="370292"/>
    <lineage>
        <taxon>Eukaryota</taxon>
        <taxon>Fungi</taxon>
        <taxon>Dikarya</taxon>
        <taxon>Basidiomycota</taxon>
        <taxon>Agaricomycotina</taxon>
        <taxon>Agaricomycetes</taxon>
        <taxon>Thelephorales</taxon>
        <taxon>Thelephoraceae</taxon>
        <taxon>Thelephora</taxon>
    </lineage>
</organism>